<accession>A0A1F8DSY8</accession>
<dbReference type="InterPro" id="IPR012337">
    <property type="entry name" value="RNaseH-like_sf"/>
</dbReference>
<dbReference type="PANTHER" id="PTHR42648">
    <property type="entry name" value="TRANSPOSASE, PUTATIVE-RELATED"/>
    <property type="match status" value="1"/>
</dbReference>
<proteinExistence type="predicted"/>
<reference evidence="2 3" key="1">
    <citation type="journal article" date="2016" name="Nat. Commun.">
        <title>Thousands of microbial genomes shed light on interconnected biogeochemical processes in an aquifer system.</title>
        <authorList>
            <person name="Anantharaman K."/>
            <person name="Brown C.T."/>
            <person name="Hug L.A."/>
            <person name="Sharon I."/>
            <person name="Castelle C.J."/>
            <person name="Probst A.J."/>
            <person name="Thomas B.C."/>
            <person name="Singh A."/>
            <person name="Wilkins M.J."/>
            <person name="Karaoz U."/>
            <person name="Brodie E.L."/>
            <person name="Williams K.H."/>
            <person name="Hubbard S.S."/>
            <person name="Banfield J.F."/>
        </authorList>
    </citation>
    <scope>NUCLEOTIDE SEQUENCE [LARGE SCALE GENOMIC DNA]</scope>
</reference>
<dbReference type="PROSITE" id="PS50994">
    <property type="entry name" value="INTEGRASE"/>
    <property type="match status" value="1"/>
</dbReference>
<dbReference type="PANTHER" id="PTHR42648:SF15">
    <property type="entry name" value="BLL8290 PROTEIN"/>
    <property type="match status" value="1"/>
</dbReference>
<evidence type="ECO:0000313" key="2">
    <source>
        <dbReference type="EMBL" id="OGM91516.1"/>
    </source>
</evidence>
<sequence>MHKHTKLLPYQRQELYRCWKMGETVTELSHRFSLSRPSVYAVIKKAKLGVFGNYSSMNYRYRSIYYGLRKLSRTERILAKKLERRERRLRRYEKQEPGELVHFDTKKLPVMLGESMRQPREYLHVAIDDFSRMLCADILPDKTSYASAIHLEEAIHFFPFAIQTAYSDNGSEYRGRADHPFVQSCTTHGIPQKFTKPQHPQTNGKAERVIKTIMTECFKRSGRQFRSRDDRRKFLYAYVAWYNQVRPHQSLKGISPLQRLELYLSRVQKESKL</sequence>
<dbReference type="Proteomes" id="UP000177029">
    <property type="component" value="Unassembled WGS sequence"/>
</dbReference>
<dbReference type="AlphaFoldDB" id="A0A1F8DSY8"/>
<dbReference type="Pfam" id="PF13683">
    <property type="entry name" value="rve_3"/>
    <property type="match status" value="1"/>
</dbReference>
<dbReference type="SUPFAM" id="SSF53098">
    <property type="entry name" value="Ribonuclease H-like"/>
    <property type="match status" value="1"/>
</dbReference>
<protein>
    <recommendedName>
        <fullName evidence="1">Integrase catalytic domain-containing protein</fullName>
    </recommendedName>
</protein>
<feature type="domain" description="Integrase catalytic" evidence="1">
    <location>
        <begin position="93"/>
        <end position="264"/>
    </location>
</feature>
<comment type="caution">
    <text evidence="2">The sequence shown here is derived from an EMBL/GenBank/DDBJ whole genome shotgun (WGS) entry which is preliminary data.</text>
</comment>
<evidence type="ECO:0000313" key="3">
    <source>
        <dbReference type="Proteomes" id="UP000177029"/>
    </source>
</evidence>
<gene>
    <name evidence="2" type="ORF">A2755_00090</name>
</gene>
<organism evidence="2 3">
    <name type="scientific">Candidatus Wolfebacteria bacterium RIFCSPHIGHO2_01_FULL_48_22</name>
    <dbReference type="NCBI Taxonomy" id="1802555"/>
    <lineage>
        <taxon>Bacteria</taxon>
        <taxon>Candidatus Wolfeibacteriota</taxon>
    </lineage>
</organism>
<dbReference type="EMBL" id="MGIP01000009">
    <property type="protein sequence ID" value="OGM91516.1"/>
    <property type="molecule type" value="Genomic_DNA"/>
</dbReference>
<evidence type="ECO:0000259" key="1">
    <source>
        <dbReference type="PROSITE" id="PS50994"/>
    </source>
</evidence>
<dbReference type="GO" id="GO:0015074">
    <property type="term" value="P:DNA integration"/>
    <property type="evidence" value="ECO:0007669"/>
    <property type="project" value="InterPro"/>
</dbReference>
<dbReference type="InterPro" id="IPR001584">
    <property type="entry name" value="Integrase_cat-core"/>
</dbReference>
<dbReference type="Gene3D" id="3.30.420.10">
    <property type="entry name" value="Ribonuclease H-like superfamily/Ribonuclease H"/>
    <property type="match status" value="1"/>
</dbReference>
<dbReference type="InterPro" id="IPR036397">
    <property type="entry name" value="RNaseH_sf"/>
</dbReference>
<dbReference type="GO" id="GO:0003676">
    <property type="term" value="F:nucleic acid binding"/>
    <property type="evidence" value="ECO:0007669"/>
    <property type="project" value="InterPro"/>
</dbReference>
<dbReference type="InterPro" id="IPR039537">
    <property type="entry name" value="Retrotran_Ty1/copia-like"/>
</dbReference>
<name>A0A1F8DSY8_9BACT</name>